<proteinExistence type="predicted"/>
<sequence>MKITLIILLLVAIFGIPGSHYKIRTSLPPDRAKIAIPVFVNRSFKENLGDILTGKVIDQFMLRTRFQIVPEDEADFILRGKVLNYTKQLTSVEFSETGEYRIEVEIEASLYKRKNKLWRKTITESKVYYSSSQNEQEAIEDVCQKIGEDLVNLTIKG</sequence>
<evidence type="ECO:0000313" key="1">
    <source>
        <dbReference type="EMBL" id="HDN85256.1"/>
    </source>
</evidence>
<protein>
    <submittedName>
        <fullName evidence="1">Uncharacterized protein</fullName>
    </submittedName>
</protein>
<dbReference type="GO" id="GO:0043165">
    <property type="term" value="P:Gram-negative-bacterium-type cell outer membrane assembly"/>
    <property type="evidence" value="ECO:0007669"/>
    <property type="project" value="InterPro"/>
</dbReference>
<dbReference type="GO" id="GO:0019867">
    <property type="term" value="C:outer membrane"/>
    <property type="evidence" value="ECO:0007669"/>
    <property type="project" value="InterPro"/>
</dbReference>
<dbReference type="InterPro" id="IPR007485">
    <property type="entry name" value="LPS_assembly_LptE"/>
</dbReference>
<name>A0A7V0N243_UNCAE</name>
<reference evidence="1" key="1">
    <citation type="journal article" date="2020" name="mSystems">
        <title>Genome- and Community-Level Interaction Insights into Carbon Utilization and Element Cycling Functions of Hydrothermarchaeota in Hydrothermal Sediment.</title>
        <authorList>
            <person name="Zhou Z."/>
            <person name="Liu Y."/>
            <person name="Xu W."/>
            <person name="Pan J."/>
            <person name="Luo Z.H."/>
            <person name="Li M."/>
        </authorList>
    </citation>
    <scope>NUCLEOTIDE SEQUENCE [LARGE SCALE GENOMIC DNA]</scope>
    <source>
        <strain evidence="1">HyVt-219</strain>
    </source>
</reference>
<accession>A0A7V0N243</accession>
<dbReference type="AlphaFoldDB" id="A0A7V0N243"/>
<comment type="caution">
    <text evidence="1">The sequence shown here is derived from an EMBL/GenBank/DDBJ whole genome shotgun (WGS) entry which is preliminary data.</text>
</comment>
<dbReference type="Proteomes" id="UP000885660">
    <property type="component" value="Unassembled WGS sequence"/>
</dbReference>
<dbReference type="Pfam" id="PF04390">
    <property type="entry name" value="LptE"/>
    <property type="match status" value="1"/>
</dbReference>
<gene>
    <name evidence="1" type="ORF">ENG47_05845</name>
</gene>
<organism evidence="1">
    <name type="scientific">Aerophobetes bacterium</name>
    <dbReference type="NCBI Taxonomy" id="2030807"/>
    <lineage>
        <taxon>Bacteria</taxon>
        <taxon>Candidatus Aerophobota</taxon>
    </lineage>
</organism>
<dbReference type="EMBL" id="DRBC01000352">
    <property type="protein sequence ID" value="HDN85256.1"/>
    <property type="molecule type" value="Genomic_DNA"/>
</dbReference>